<dbReference type="Gene3D" id="3.40.30.10">
    <property type="entry name" value="Glutaredoxin"/>
    <property type="match status" value="1"/>
</dbReference>
<proteinExistence type="inferred from homology"/>
<dbReference type="Pfam" id="PF00462">
    <property type="entry name" value="Glutaredoxin"/>
    <property type="match status" value="1"/>
</dbReference>
<dbReference type="InterPro" id="IPR036249">
    <property type="entry name" value="Thioredoxin-like_sf"/>
</dbReference>
<protein>
    <recommendedName>
        <fullName evidence="4">Glutaredoxin domain-containing protein</fullName>
    </recommendedName>
</protein>
<sequence length="78" mass="9108">MKIQVYVKDYCPYCNEVESYLIDNKIEYERVDLSDNAELYMSLKKATGHHTVPQVFIDDKFVGGADDFRDLVRKDKIA</sequence>
<feature type="domain" description="Glutaredoxin" evidence="4">
    <location>
        <begin position="3"/>
        <end position="62"/>
    </location>
</feature>
<evidence type="ECO:0000256" key="3">
    <source>
        <dbReference type="ARBA" id="ARBA00023284"/>
    </source>
</evidence>
<dbReference type="GO" id="GO:0034599">
    <property type="term" value="P:cellular response to oxidative stress"/>
    <property type="evidence" value="ECO:0007669"/>
    <property type="project" value="TreeGrafter"/>
</dbReference>
<evidence type="ECO:0000313" key="6">
    <source>
        <dbReference type="Proteomes" id="UP000196531"/>
    </source>
</evidence>
<dbReference type="AlphaFoldDB" id="A0A1Y5F5B6"/>
<dbReference type="PROSITE" id="PS00195">
    <property type="entry name" value="GLUTAREDOXIN_1"/>
    <property type="match status" value="1"/>
</dbReference>
<comment type="caution">
    <text evidence="5">The sequence shown here is derived from an EMBL/GenBank/DDBJ whole genome shotgun (WGS) entry which is preliminary data.</text>
</comment>
<dbReference type="Proteomes" id="UP000196531">
    <property type="component" value="Unassembled WGS sequence"/>
</dbReference>
<evidence type="ECO:0000259" key="4">
    <source>
        <dbReference type="Pfam" id="PF00462"/>
    </source>
</evidence>
<gene>
    <name evidence="5" type="ORF">A9Q84_15240</name>
</gene>
<dbReference type="InterPro" id="IPR011767">
    <property type="entry name" value="GLR_AS"/>
</dbReference>
<comment type="similarity">
    <text evidence="1">Belongs to the glutaredoxin family.</text>
</comment>
<dbReference type="GO" id="GO:0005737">
    <property type="term" value="C:cytoplasm"/>
    <property type="evidence" value="ECO:0007669"/>
    <property type="project" value="TreeGrafter"/>
</dbReference>
<dbReference type="PANTHER" id="PTHR45694:SF18">
    <property type="entry name" value="GLUTAREDOXIN-1-RELATED"/>
    <property type="match status" value="1"/>
</dbReference>
<organism evidence="5 6">
    <name type="scientific">Halobacteriovorax marinus</name>
    <dbReference type="NCBI Taxonomy" id="97084"/>
    <lineage>
        <taxon>Bacteria</taxon>
        <taxon>Pseudomonadati</taxon>
        <taxon>Bdellovibrionota</taxon>
        <taxon>Bacteriovoracia</taxon>
        <taxon>Bacteriovoracales</taxon>
        <taxon>Halobacteriovoraceae</taxon>
        <taxon>Halobacteriovorax</taxon>
    </lineage>
</organism>
<keyword evidence="3" id="KW-0676">Redox-active center</keyword>
<dbReference type="EMBL" id="MAAO01000007">
    <property type="protein sequence ID" value="OUR95852.1"/>
    <property type="molecule type" value="Genomic_DNA"/>
</dbReference>
<dbReference type="InterPro" id="IPR014025">
    <property type="entry name" value="Glutaredoxin_subgr"/>
</dbReference>
<dbReference type="PRINTS" id="PR00160">
    <property type="entry name" value="GLUTAREDOXIN"/>
</dbReference>
<dbReference type="CDD" id="cd02066">
    <property type="entry name" value="GRX_family"/>
    <property type="match status" value="1"/>
</dbReference>
<dbReference type="PANTHER" id="PTHR45694">
    <property type="entry name" value="GLUTAREDOXIN 2"/>
    <property type="match status" value="1"/>
</dbReference>
<dbReference type="InterPro" id="IPR002109">
    <property type="entry name" value="Glutaredoxin"/>
</dbReference>
<accession>A0A1Y5F5B6</accession>
<name>A0A1Y5F5B6_9BACT</name>
<dbReference type="GO" id="GO:0015038">
    <property type="term" value="F:glutathione disulfide oxidoreductase activity"/>
    <property type="evidence" value="ECO:0007669"/>
    <property type="project" value="TreeGrafter"/>
</dbReference>
<keyword evidence="2" id="KW-1015">Disulfide bond</keyword>
<dbReference type="SUPFAM" id="SSF52833">
    <property type="entry name" value="Thioredoxin-like"/>
    <property type="match status" value="1"/>
</dbReference>
<evidence type="ECO:0000313" key="5">
    <source>
        <dbReference type="EMBL" id="OUR95852.1"/>
    </source>
</evidence>
<evidence type="ECO:0000256" key="2">
    <source>
        <dbReference type="ARBA" id="ARBA00023157"/>
    </source>
</evidence>
<reference evidence="6" key="1">
    <citation type="journal article" date="2017" name="Proc. Natl. Acad. Sci. U.S.A.">
        <title>Simulation of Deepwater Horizon oil plume reveals substrate specialization within a complex community of hydrocarbon-degraders.</title>
        <authorList>
            <person name="Hu P."/>
            <person name="Dubinsky E.A."/>
            <person name="Probst A.J."/>
            <person name="Wang J."/>
            <person name="Sieber C.M.K."/>
            <person name="Tom L.M."/>
            <person name="Gardinali P."/>
            <person name="Banfield J.F."/>
            <person name="Atlas R.M."/>
            <person name="Andersen G.L."/>
        </authorList>
    </citation>
    <scope>NUCLEOTIDE SEQUENCE [LARGE SCALE GENOMIC DNA]</scope>
</reference>
<evidence type="ECO:0000256" key="1">
    <source>
        <dbReference type="ARBA" id="ARBA00007787"/>
    </source>
</evidence>
<dbReference type="PROSITE" id="PS51354">
    <property type="entry name" value="GLUTAREDOXIN_2"/>
    <property type="match status" value="1"/>
</dbReference>